<keyword evidence="2" id="KW-1185">Reference proteome</keyword>
<name>A0ACB6QFI5_9PLEO</name>
<evidence type="ECO:0000313" key="2">
    <source>
        <dbReference type="Proteomes" id="UP000799755"/>
    </source>
</evidence>
<reference evidence="1" key="1">
    <citation type="journal article" date="2020" name="Stud. Mycol.">
        <title>101 Dothideomycetes genomes: a test case for predicting lifestyles and emergence of pathogens.</title>
        <authorList>
            <person name="Haridas S."/>
            <person name="Albert R."/>
            <person name="Binder M."/>
            <person name="Bloem J."/>
            <person name="Labutti K."/>
            <person name="Salamov A."/>
            <person name="Andreopoulos B."/>
            <person name="Baker S."/>
            <person name="Barry K."/>
            <person name="Bills G."/>
            <person name="Bluhm B."/>
            <person name="Cannon C."/>
            <person name="Castanera R."/>
            <person name="Culley D."/>
            <person name="Daum C."/>
            <person name="Ezra D."/>
            <person name="Gonzalez J."/>
            <person name="Henrissat B."/>
            <person name="Kuo A."/>
            <person name="Liang C."/>
            <person name="Lipzen A."/>
            <person name="Lutzoni F."/>
            <person name="Magnuson J."/>
            <person name="Mondo S."/>
            <person name="Nolan M."/>
            <person name="Ohm R."/>
            <person name="Pangilinan J."/>
            <person name="Park H.-J."/>
            <person name="Ramirez L."/>
            <person name="Alfaro M."/>
            <person name="Sun H."/>
            <person name="Tritt A."/>
            <person name="Yoshinaga Y."/>
            <person name="Zwiers L.-H."/>
            <person name="Turgeon B."/>
            <person name="Goodwin S."/>
            <person name="Spatafora J."/>
            <person name="Crous P."/>
            <person name="Grigoriev I."/>
        </authorList>
    </citation>
    <scope>NUCLEOTIDE SEQUENCE</scope>
    <source>
        <strain evidence="1">ATCC 200398</strain>
    </source>
</reference>
<accession>A0ACB6QFI5</accession>
<comment type="caution">
    <text evidence="1">The sequence shown here is derived from an EMBL/GenBank/DDBJ whole genome shotgun (WGS) entry which is preliminary data.</text>
</comment>
<dbReference type="Proteomes" id="UP000799755">
    <property type="component" value="Unassembled WGS sequence"/>
</dbReference>
<organism evidence="1 2">
    <name type="scientific">Lindgomyces ingoldianus</name>
    <dbReference type="NCBI Taxonomy" id="673940"/>
    <lineage>
        <taxon>Eukaryota</taxon>
        <taxon>Fungi</taxon>
        <taxon>Dikarya</taxon>
        <taxon>Ascomycota</taxon>
        <taxon>Pezizomycotina</taxon>
        <taxon>Dothideomycetes</taxon>
        <taxon>Pleosporomycetidae</taxon>
        <taxon>Pleosporales</taxon>
        <taxon>Lindgomycetaceae</taxon>
        <taxon>Lindgomyces</taxon>
    </lineage>
</organism>
<sequence length="102" mass="11267">MTLVLPIASQLGTLTSTTSSGGDTVVTSLTKEKRYLSPHSCLNFIFNAHSLKALKHDYPIQSFQKTLKKFPPPNLVVQLFTCCLPIHKPCLLNSVRLLEDLG</sequence>
<gene>
    <name evidence="1" type="ORF">BDR25DRAFT_360589</name>
</gene>
<dbReference type="EMBL" id="MU003529">
    <property type="protein sequence ID" value="KAF2465656.1"/>
    <property type="molecule type" value="Genomic_DNA"/>
</dbReference>
<evidence type="ECO:0000313" key="1">
    <source>
        <dbReference type="EMBL" id="KAF2465656.1"/>
    </source>
</evidence>
<proteinExistence type="predicted"/>
<protein>
    <submittedName>
        <fullName evidence="1">Uncharacterized protein</fullName>
    </submittedName>
</protein>